<evidence type="ECO:0000313" key="19">
    <source>
        <dbReference type="EMBL" id="GGG20575.1"/>
    </source>
</evidence>
<evidence type="ECO:0000256" key="4">
    <source>
        <dbReference type="ARBA" id="ARBA00022670"/>
    </source>
</evidence>
<evidence type="ECO:0000256" key="2">
    <source>
        <dbReference type="ARBA" id="ARBA00010044"/>
    </source>
</evidence>
<protein>
    <recommendedName>
        <fullName evidence="15">ATP-dependent zinc metalloprotease FtsH</fullName>
        <ecNumber evidence="15">3.4.24.-</ecNumber>
    </recommendedName>
</protein>
<feature type="compositionally biased region" description="Low complexity" evidence="17">
    <location>
        <begin position="776"/>
        <end position="806"/>
    </location>
</feature>
<dbReference type="SMART" id="SM00382">
    <property type="entry name" value="AAA"/>
    <property type="match status" value="1"/>
</dbReference>
<dbReference type="GO" id="GO:0005524">
    <property type="term" value="F:ATP binding"/>
    <property type="evidence" value="ECO:0007669"/>
    <property type="project" value="UniProtKB-UniRule"/>
</dbReference>
<feature type="transmembrane region" description="Helical" evidence="15">
    <location>
        <begin position="111"/>
        <end position="132"/>
    </location>
</feature>
<dbReference type="Proteomes" id="UP000654257">
    <property type="component" value="Unassembled WGS sequence"/>
</dbReference>
<evidence type="ECO:0000256" key="6">
    <source>
        <dbReference type="ARBA" id="ARBA00022723"/>
    </source>
</evidence>
<keyword evidence="3 15" id="KW-1003">Cell membrane</keyword>
<evidence type="ECO:0000256" key="5">
    <source>
        <dbReference type="ARBA" id="ARBA00022692"/>
    </source>
</evidence>
<feature type="compositionally biased region" description="Basic and acidic residues" evidence="17">
    <location>
        <begin position="866"/>
        <end position="880"/>
    </location>
</feature>
<evidence type="ECO:0000256" key="13">
    <source>
        <dbReference type="ARBA" id="ARBA00023136"/>
    </source>
</evidence>
<gene>
    <name evidence="15 19" type="primary">ftsH</name>
    <name evidence="19" type="ORF">GCM10007304_38090</name>
</gene>
<dbReference type="FunFam" id="1.20.58.760:FF:000002">
    <property type="entry name" value="ATP-dependent zinc metalloprotease FtsH"/>
    <property type="match status" value="1"/>
</dbReference>
<keyword evidence="20" id="KW-1185">Reference proteome</keyword>
<evidence type="ECO:0000259" key="18">
    <source>
        <dbReference type="SMART" id="SM00382"/>
    </source>
</evidence>
<keyword evidence="13 15" id="KW-0472">Membrane</keyword>
<feature type="active site" evidence="15">
    <location>
        <position position="428"/>
    </location>
</feature>
<keyword evidence="7 15" id="KW-0547">Nucleotide-binding</keyword>
<keyword evidence="10 15" id="KW-0067">ATP-binding</keyword>
<dbReference type="FunFam" id="1.10.8.60:FF:000001">
    <property type="entry name" value="ATP-dependent zinc metalloprotease FtsH"/>
    <property type="match status" value="1"/>
</dbReference>
<organism evidence="19 20">
    <name type="scientific">Rhodococcoides trifolii</name>
    <dbReference type="NCBI Taxonomy" id="908250"/>
    <lineage>
        <taxon>Bacteria</taxon>
        <taxon>Bacillati</taxon>
        <taxon>Actinomycetota</taxon>
        <taxon>Actinomycetes</taxon>
        <taxon>Mycobacteriales</taxon>
        <taxon>Nocardiaceae</taxon>
        <taxon>Rhodococcoides</taxon>
    </lineage>
</organism>
<dbReference type="InterPro" id="IPR041569">
    <property type="entry name" value="AAA_lid_3"/>
</dbReference>
<dbReference type="InterPro" id="IPR027417">
    <property type="entry name" value="P-loop_NTPase"/>
</dbReference>
<dbReference type="GO" id="GO:0006508">
    <property type="term" value="P:proteolysis"/>
    <property type="evidence" value="ECO:0007669"/>
    <property type="project" value="UniProtKB-KW"/>
</dbReference>
<feature type="compositionally biased region" description="Gly residues" evidence="17">
    <location>
        <begin position="699"/>
        <end position="715"/>
    </location>
</feature>
<evidence type="ECO:0000256" key="3">
    <source>
        <dbReference type="ARBA" id="ARBA00022475"/>
    </source>
</evidence>
<comment type="similarity">
    <text evidence="16">Belongs to the AAA ATPase family.</text>
</comment>
<feature type="binding site" evidence="15">
    <location>
        <position position="503"/>
    </location>
    <ligand>
        <name>Zn(2+)</name>
        <dbReference type="ChEBI" id="CHEBI:29105"/>
        <note>catalytic</note>
    </ligand>
</feature>
<feature type="binding site" evidence="15">
    <location>
        <begin position="205"/>
        <end position="212"/>
    </location>
    <ligand>
        <name>ATP</name>
        <dbReference type="ChEBI" id="CHEBI:30616"/>
    </ligand>
</feature>
<feature type="binding site" evidence="15">
    <location>
        <position position="427"/>
    </location>
    <ligand>
        <name>Zn(2+)</name>
        <dbReference type="ChEBI" id="CHEBI:29105"/>
        <note>catalytic</note>
    </ligand>
</feature>
<dbReference type="InterPro" id="IPR003959">
    <property type="entry name" value="ATPase_AAA_core"/>
</dbReference>
<keyword evidence="8 15" id="KW-0378">Hydrolase</keyword>
<sequence length="880" mass="94725">MNRKTVFRNLAIVAAVLLVIFAFSYFGNTTRDWKNVDTSVAITQLDNQNVDKAQIDDREQAVRLTLKNGDSTDGDTQIIAKYPDSVSGQIFDKVAASGAQSYNTTVTTESWWTSILVFLLPMIILLGLFVFVMGRMQGGGRGGVMGFGKSKAKQLTKDMPKTTFADVAGADEAVEELYEIKDFLQNPSRYQALGAKIPRGVLLYGPPGTGKTLLARAVAGEAGVPFFTISGSDFVEMFVGVGASRVRDLFEQAKQNSPCIIFVDEIDAVGRQRGAGMGGGHDEREQTLNQLLVEMDGFGERTGVILIAATNRPDILDPALLRPGRFDRQIPVGAPDLAGRRAILKVHSKGKPIAQDADLEGLAKRTVGMSGADLANVINEAALLTARENGTVVTEAALEESVDRVVGGPRRKSRIISEHEKKITAYHEGGHTLAAWAMPDIEPVYKVTILARGRTGGHAMTVPEDDKGLMTRSEMIARLVMAMGGRAAEELVFHEPTTGASSDIDQATKIARAMVTEYGMSSKLGAVRYGQEQGDPFLGRSMGQQADYSHEVAKEIDGEVRNLIEAAHTEAWSILNDYRDVLDVLATELLERETLTRKDLEKIFTGVEKRPRITAFNDFGDRIPSTKPPVKTPRELALERGETWPPVSVVKEPSYASAPQAPAEHRNGNGGYSNGGNSNGGNSNGGGAHSNGNGYSGPPNGGGYQNGGQNGGGGYPRPHGSMPDYGAPAGWSAPGWPPRDSDDSARGGFTEPPQPREPQTREPQYPQAPYGGGPNGQPTYGEPQYGQPQYGQPYGQPQYGQPQNGGSQNGGPQYGGPQNGQPDYGDYRQPPAQPGYVQPEPHPGDEQPRWQPPADEGDDGTAGRPESGRETQRWDRPDGR</sequence>
<name>A0A917LG88_9NOCA</name>
<comment type="function">
    <text evidence="15">Acts as a processive, ATP-dependent zinc metallopeptidase for both cytoplasmic and membrane proteins. Plays a role in the quality control of integral membrane proteins.</text>
</comment>
<dbReference type="SUPFAM" id="SSF52540">
    <property type="entry name" value="P-loop containing nucleoside triphosphate hydrolases"/>
    <property type="match status" value="1"/>
</dbReference>
<feature type="transmembrane region" description="Helical" evidence="15">
    <location>
        <begin position="7"/>
        <end position="26"/>
    </location>
</feature>
<dbReference type="FunFam" id="3.40.50.300:FF:000001">
    <property type="entry name" value="ATP-dependent zinc metalloprotease FtsH"/>
    <property type="match status" value="1"/>
</dbReference>
<comment type="cofactor">
    <cofactor evidence="15">
        <name>Zn(2+)</name>
        <dbReference type="ChEBI" id="CHEBI:29105"/>
    </cofactor>
    <text evidence="15">Binds 1 zinc ion per subunit.</text>
</comment>
<dbReference type="InterPro" id="IPR011546">
    <property type="entry name" value="Pept_M41_FtsH_extracell"/>
</dbReference>
<evidence type="ECO:0000256" key="1">
    <source>
        <dbReference type="ARBA" id="ARBA00004370"/>
    </source>
</evidence>
<keyword evidence="4 15" id="KW-0645">Protease</keyword>
<evidence type="ECO:0000256" key="9">
    <source>
        <dbReference type="ARBA" id="ARBA00022833"/>
    </source>
</evidence>
<evidence type="ECO:0000256" key="17">
    <source>
        <dbReference type="SAM" id="MobiDB-lite"/>
    </source>
</evidence>
<evidence type="ECO:0000256" key="16">
    <source>
        <dbReference type="RuleBase" id="RU003651"/>
    </source>
</evidence>
<evidence type="ECO:0000256" key="12">
    <source>
        <dbReference type="ARBA" id="ARBA00023049"/>
    </source>
</evidence>
<dbReference type="InterPro" id="IPR005936">
    <property type="entry name" value="FtsH"/>
</dbReference>
<dbReference type="Pfam" id="PF00004">
    <property type="entry name" value="AAA"/>
    <property type="match status" value="1"/>
</dbReference>
<accession>A0A917LG88</accession>
<dbReference type="EC" id="3.4.24.-" evidence="15"/>
<keyword evidence="11 15" id="KW-1133">Transmembrane helix</keyword>
<feature type="domain" description="AAA+ ATPase" evidence="18">
    <location>
        <begin position="197"/>
        <end position="336"/>
    </location>
</feature>
<dbReference type="GO" id="GO:0008270">
    <property type="term" value="F:zinc ion binding"/>
    <property type="evidence" value="ECO:0007669"/>
    <property type="project" value="UniProtKB-UniRule"/>
</dbReference>
<dbReference type="PANTHER" id="PTHR23076:SF97">
    <property type="entry name" value="ATP-DEPENDENT ZINC METALLOPROTEASE YME1L1"/>
    <property type="match status" value="1"/>
</dbReference>
<dbReference type="InterPro" id="IPR003593">
    <property type="entry name" value="AAA+_ATPase"/>
</dbReference>
<feature type="compositionally biased region" description="Gly residues" evidence="17">
    <location>
        <begin position="807"/>
        <end position="818"/>
    </location>
</feature>
<proteinExistence type="inferred from homology"/>
<feature type="region of interest" description="Disordered" evidence="17">
    <location>
        <begin position="654"/>
        <end position="880"/>
    </location>
</feature>
<comment type="similarity">
    <text evidence="14 15">In the central section; belongs to the AAA ATPase family.</text>
</comment>
<dbReference type="GO" id="GO:0004176">
    <property type="term" value="F:ATP-dependent peptidase activity"/>
    <property type="evidence" value="ECO:0007669"/>
    <property type="project" value="InterPro"/>
</dbReference>
<dbReference type="InterPro" id="IPR000642">
    <property type="entry name" value="Peptidase_M41"/>
</dbReference>
<dbReference type="GO" id="GO:0005886">
    <property type="term" value="C:plasma membrane"/>
    <property type="evidence" value="ECO:0007669"/>
    <property type="project" value="UniProtKB-SubCell"/>
</dbReference>
<keyword evidence="5 15" id="KW-0812">Transmembrane</keyword>
<evidence type="ECO:0000256" key="7">
    <source>
        <dbReference type="ARBA" id="ARBA00022741"/>
    </source>
</evidence>
<dbReference type="GO" id="GO:0016887">
    <property type="term" value="F:ATP hydrolysis activity"/>
    <property type="evidence" value="ECO:0007669"/>
    <property type="project" value="UniProtKB-UniRule"/>
</dbReference>
<feature type="binding site" evidence="15">
    <location>
        <position position="431"/>
    </location>
    <ligand>
        <name>Zn(2+)</name>
        <dbReference type="ChEBI" id="CHEBI:29105"/>
        <note>catalytic</note>
    </ligand>
</feature>
<dbReference type="Pfam" id="PF17862">
    <property type="entry name" value="AAA_lid_3"/>
    <property type="match status" value="1"/>
</dbReference>
<reference evidence="19" key="1">
    <citation type="journal article" date="2014" name="Int. J. Syst. Evol. Microbiol.">
        <title>Complete genome sequence of Corynebacterium casei LMG S-19264T (=DSM 44701T), isolated from a smear-ripened cheese.</title>
        <authorList>
            <consortium name="US DOE Joint Genome Institute (JGI-PGF)"/>
            <person name="Walter F."/>
            <person name="Albersmeier A."/>
            <person name="Kalinowski J."/>
            <person name="Ruckert C."/>
        </authorList>
    </citation>
    <scope>NUCLEOTIDE SEQUENCE</scope>
    <source>
        <strain evidence="19">CCM 7905</strain>
    </source>
</reference>
<evidence type="ECO:0000256" key="14">
    <source>
        <dbReference type="ARBA" id="ARBA00061570"/>
    </source>
</evidence>
<dbReference type="EMBL" id="BMCU01000004">
    <property type="protein sequence ID" value="GGG20575.1"/>
    <property type="molecule type" value="Genomic_DNA"/>
</dbReference>
<dbReference type="AlphaFoldDB" id="A0A917LG88"/>
<comment type="subunit">
    <text evidence="15">Homohexamer.</text>
</comment>
<keyword evidence="6 15" id="KW-0479">Metal-binding</keyword>
<evidence type="ECO:0000256" key="11">
    <source>
        <dbReference type="ARBA" id="ARBA00022989"/>
    </source>
</evidence>
<dbReference type="HAMAP" id="MF_01458">
    <property type="entry name" value="FtsH"/>
    <property type="match status" value="1"/>
</dbReference>
<comment type="similarity">
    <text evidence="2 15">In the C-terminal section; belongs to the peptidase M41 family.</text>
</comment>
<dbReference type="InterPro" id="IPR037219">
    <property type="entry name" value="Peptidase_M41-like"/>
</dbReference>
<dbReference type="NCBIfam" id="TIGR01241">
    <property type="entry name" value="FtsH_fam"/>
    <property type="match status" value="1"/>
</dbReference>
<comment type="caution">
    <text evidence="19">The sequence shown here is derived from an EMBL/GenBank/DDBJ whole genome shotgun (WGS) entry which is preliminary data.</text>
</comment>
<dbReference type="CDD" id="cd19501">
    <property type="entry name" value="RecA-like_FtsH"/>
    <property type="match status" value="1"/>
</dbReference>
<dbReference type="PROSITE" id="PS00674">
    <property type="entry name" value="AAA"/>
    <property type="match status" value="1"/>
</dbReference>
<evidence type="ECO:0000256" key="8">
    <source>
        <dbReference type="ARBA" id="ARBA00022801"/>
    </source>
</evidence>
<dbReference type="PANTHER" id="PTHR23076">
    <property type="entry name" value="METALLOPROTEASE M41 FTSH"/>
    <property type="match status" value="1"/>
</dbReference>
<keyword evidence="9 15" id="KW-0862">Zinc</keyword>
<reference evidence="19" key="2">
    <citation type="submission" date="2020-09" db="EMBL/GenBank/DDBJ databases">
        <authorList>
            <person name="Sun Q."/>
            <person name="Sedlacek I."/>
        </authorList>
    </citation>
    <scope>NUCLEOTIDE SEQUENCE</scope>
    <source>
        <strain evidence="19">CCM 7905</strain>
    </source>
</reference>
<dbReference type="RefSeq" id="WP_188546468.1">
    <property type="nucleotide sequence ID" value="NZ_BMCU01000004.1"/>
</dbReference>
<evidence type="ECO:0000256" key="10">
    <source>
        <dbReference type="ARBA" id="ARBA00022840"/>
    </source>
</evidence>
<evidence type="ECO:0000313" key="20">
    <source>
        <dbReference type="Proteomes" id="UP000654257"/>
    </source>
</evidence>
<evidence type="ECO:0000256" key="15">
    <source>
        <dbReference type="HAMAP-Rule" id="MF_01458"/>
    </source>
</evidence>
<dbReference type="GO" id="GO:0030163">
    <property type="term" value="P:protein catabolic process"/>
    <property type="evidence" value="ECO:0007669"/>
    <property type="project" value="UniProtKB-UniRule"/>
</dbReference>
<dbReference type="Gene3D" id="3.40.50.300">
    <property type="entry name" value="P-loop containing nucleotide triphosphate hydrolases"/>
    <property type="match status" value="1"/>
</dbReference>
<dbReference type="Gene3D" id="1.10.8.60">
    <property type="match status" value="1"/>
</dbReference>
<dbReference type="Pfam" id="PF01434">
    <property type="entry name" value="Peptidase_M41"/>
    <property type="match status" value="1"/>
</dbReference>
<dbReference type="GO" id="GO:0004222">
    <property type="term" value="F:metalloendopeptidase activity"/>
    <property type="evidence" value="ECO:0007669"/>
    <property type="project" value="InterPro"/>
</dbReference>
<dbReference type="SUPFAM" id="SSF140990">
    <property type="entry name" value="FtsH protease domain-like"/>
    <property type="match status" value="1"/>
</dbReference>
<dbReference type="InterPro" id="IPR003960">
    <property type="entry name" value="ATPase_AAA_CS"/>
</dbReference>
<comment type="subcellular location">
    <subcellularLocation>
        <location evidence="15">Cell membrane</location>
        <topology evidence="15">Multi-pass membrane protein</topology>
        <orientation evidence="15">Cytoplasmic side</orientation>
    </subcellularLocation>
    <subcellularLocation>
        <location evidence="1">Membrane</location>
    </subcellularLocation>
</comment>
<dbReference type="Pfam" id="PF06480">
    <property type="entry name" value="FtsH_ext"/>
    <property type="match status" value="1"/>
</dbReference>
<keyword evidence="12 15" id="KW-0482">Metalloprotease</keyword>
<dbReference type="Gene3D" id="1.20.58.760">
    <property type="entry name" value="Peptidase M41"/>
    <property type="match status" value="1"/>
</dbReference>
<feature type="compositionally biased region" description="Gly residues" evidence="17">
    <location>
        <begin position="668"/>
        <end position="689"/>
    </location>
</feature>